<dbReference type="AlphaFoldDB" id="A0A811US75"/>
<evidence type="ECO:0000313" key="1">
    <source>
        <dbReference type="EMBL" id="CAD7002009.1"/>
    </source>
</evidence>
<keyword evidence="2" id="KW-1185">Reference proteome</keyword>
<protein>
    <submittedName>
        <fullName evidence="1">(Mediterranean fruit fly) hypothetical protein</fullName>
    </submittedName>
</protein>
<sequence length="111" mass="12878">MSKQYLLMQAPLQNPTSIITQRQAIIHSHSEFRHLFQTKPYNYNNSNSANNTNINNKTTAQNTQLKSTTARNYNLEFQNLHFNSNRQIISYPPINDPNSHNLCLCHSQNMT</sequence>
<comment type="caution">
    <text evidence="1">The sequence shown here is derived from an EMBL/GenBank/DDBJ whole genome shotgun (WGS) entry which is preliminary data.</text>
</comment>
<evidence type="ECO:0000313" key="2">
    <source>
        <dbReference type="Proteomes" id="UP000606786"/>
    </source>
</evidence>
<name>A0A811US75_CERCA</name>
<gene>
    <name evidence="1" type="ORF">CCAP1982_LOCUS10497</name>
</gene>
<dbReference type="Proteomes" id="UP000606786">
    <property type="component" value="Unassembled WGS sequence"/>
</dbReference>
<accession>A0A811US75</accession>
<reference evidence="1" key="1">
    <citation type="submission" date="2020-11" db="EMBL/GenBank/DDBJ databases">
        <authorList>
            <person name="Whitehead M."/>
        </authorList>
    </citation>
    <scope>NUCLEOTIDE SEQUENCE</scope>
    <source>
        <strain evidence="1">EGII</strain>
    </source>
</reference>
<organism evidence="1 2">
    <name type="scientific">Ceratitis capitata</name>
    <name type="common">Mediterranean fruit fly</name>
    <name type="synonym">Tephritis capitata</name>
    <dbReference type="NCBI Taxonomy" id="7213"/>
    <lineage>
        <taxon>Eukaryota</taxon>
        <taxon>Metazoa</taxon>
        <taxon>Ecdysozoa</taxon>
        <taxon>Arthropoda</taxon>
        <taxon>Hexapoda</taxon>
        <taxon>Insecta</taxon>
        <taxon>Pterygota</taxon>
        <taxon>Neoptera</taxon>
        <taxon>Endopterygota</taxon>
        <taxon>Diptera</taxon>
        <taxon>Brachycera</taxon>
        <taxon>Muscomorpha</taxon>
        <taxon>Tephritoidea</taxon>
        <taxon>Tephritidae</taxon>
        <taxon>Ceratitis</taxon>
        <taxon>Ceratitis</taxon>
    </lineage>
</organism>
<proteinExistence type="predicted"/>
<dbReference type="EMBL" id="CAJHJT010000023">
    <property type="protein sequence ID" value="CAD7002009.1"/>
    <property type="molecule type" value="Genomic_DNA"/>
</dbReference>